<accession>A0A1F6BX97</accession>
<gene>
    <name evidence="2" type="ORF">A2837_03005</name>
</gene>
<organism evidence="2 3">
    <name type="scientific">Candidatus Kaiserbacteria bacterium RIFCSPHIGHO2_01_FULL_46_22</name>
    <dbReference type="NCBI Taxonomy" id="1798475"/>
    <lineage>
        <taxon>Bacteria</taxon>
        <taxon>Candidatus Kaiseribacteriota</taxon>
    </lineage>
</organism>
<evidence type="ECO:0000313" key="3">
    <source>
        <dbReference type="Proteomes" id="UP000176322"/>
    </source>
</evidence>
<protein>
    <submittedName>
        <fullName evidence="2">Uncharacterized protein</fullName>
    </submittedName>
</protein>
<reference evidence="2 3" key="1">
    <citation type="journal article" date="2016" name="Nat. Commun.">
        <title>Thousands of microbial genomes shed light on interconnected biogeochemical processes in an aquifer system.</title>
        <authorList>
            <person name="Anantharaman K."/>
            <person name="Brown C.T."/>
            <person name="Hug L.A."/>
            <person name="Sharon I."/>
            <person name="Castelle C.J."/>
            <person name="Probst A.J."/>
            <person name="Thomas B.C."/>
            <person name="Singh A."/>
            <person name="Wilkins M.J."/>
            <person name="Karaoz U."/>
            <person name="Brodie E.L."/>
            <person name="Williams K.H."/>
            <person name="Hubbard S.S."/>
            <person name="Banfield J.F."/>
        </authorList>
    </citation>
    <scope>NUCLEOTIDE SEQUENCE [LARGE SCALE GENOMIC DNA]</scope>
</reference>
<dbReference type="STRING" id="1798475.A2837_03005"/>
<dbReference type="Proteomes" id="UP000176322">
    <property type="component" value="Unassembled WGS sequence"/>
</dbReference>
<feature type="compositionally biased region" description="Basic and acidic residues" evidence="1">
    <location>
        <begin position="157"/>
        <end position="169"/>
    </location>
</feature>
<name>A0A1F6BX97_9BACT</name>
<sequence>MDNISKRSELYKNAPENIRDIYAGEKTGELLRSAADSIGITDRVIYKDFALTVGDVILGLYRKEQLGQLLQERLSFTTEQVDKVLITLNDLIRSVPNNENAELPTPTVLAPSTPSVVVQTPITKPLRTFAEDASLSRAHGYGAFRSPENTEGAGAETIHRSNQDDIIKQ</sequence>
<proteinExistence type="predicted"/>
<dbReference type="EMBL" id="MFKO01000008">
    <property type="protein sequence ID" value="OGG41453.1"/>
    <property type="molecule type" value="Genomic_DNA"/>
</dbReference>
<evidence type="ECO:0000313" key="2">
    <source>
        <dbReference type="EMBL" id="OGG41453.1"/>
    </source>
</evidence>
<evidence type="ECO:0000256" key="1">
    <source>
        <dbReference type="SAM" id="MobiDB-lite"/>
    </source>
</evidence>
<comment type="caution">
    <text evidence="2">The sequence shown here is derived from an EMBL/GenBank/DDBJ whole genome shotgun (WGS) entry which is preliminary data.</text>
</comment>
<feature type="region of interest" description="Disordered" evidence="1">
    <location>
        <begin position="141"/>
        <end position="169"/>
    </location>
</feature>
<dbReference type="AlphaFoldDB" id="A0A1F6BX97"/>